<name>A0A074ZZS0_OPIVI</name>
<dbReference type="GeneID" id="20316468"/>
<keyword evidence="2" id="KW-1185">Reference proteome</keyword>
<proteinExistence type="predicted"/>
<accession>A0A074ZZS0</accession>
<reference evidence="1 2" key="1">
    <citation type="submission" date="2013-11" db="EMBL/GenBank/DDBJ databases">
        <title>Opisthorchis viverrini - life in the bile duct.</title>
        <authorList>
            <person name="Young N.D."/>
            <person name="Nagarajan N."/>
            <person name="Lin S.J."/>
            <person name="Korhonen P.K."/>
            <person name="Jex A.R."/>
            <person name="Hall R.S."/>
            <person name="Safavi-Hemami H."/>
            <person name="Kaewkong W."/>
            <person name="Bertrand D."/>
            <person name="Gao S."/>
            <person name="Seet Q."/>
            <person name="Wongkham S."/>
            <person name="Teh B.T."/>
            <person name="Wongkham C."/>
            <person name="Intapan P.M."/>
            <person name="Maleewong W."/>
            <person name="Yang X."/>
            <person name="Hu M."/>
            <person name="Wang Z."/>
            <person name="Hofmann A."/>
            <person name="Sternberg P.W."/>
            <person name="Tan P."/>
            <person name="Wang J."/>
            <person name="Gasser R.B."/>
        </authorList>
    </citation>
    <scope>NUCLEOTIDE SEQUENCE [LARGE SCALE GENOMIC DNA]</scope>
</reference>
<dbReference type="KEGG" id="ovi:T265_02280"/>
<dbReference type="AlphaFoldDB" id="A0A074ZZS0"/>
<evidence type="ECO:0000313" key="1">
    <source>
        <dbReference type="EMBL" id="KER31512.1"/>
    </source>
</evidence>
<gene>
    <name evidence="1" type="ORF">T265_02280</name>
</gene>
<sequence>MQTADAIRKHVQLIGSKVEGNQDAEEESFSSKIKHKGQFVDAEKLPSQIWMATTAIYSDGNEASKFIWSMCIQTGKVS</sequence>
<dbReference type="EMBL" id="KL596645">
    <property type="protein sequence ID" value="KER31512.1"/>
    <property type="molecule type" value="Genomic_DNA"/>
</dbReference>
<evidence type="ECO:0000313" key="2">
    <source>
        <dbReference type="Proteomes" id="UP000054324"/>
    </source>
</evidence>
<dbReference type="RefSeq" id="XP_009164748.1">
    <property type="nucleotide sequence ID" value="XM_009166484.1"/>
</dbReference>
<protein>
    <submittedName>
        <fullName evidence="1">Uncharacterized protein</fullName>
    </submittedName>
</protein>
<organism evidence="1 2">
    <name type="scientific">Opisthorchis viverrini</name>
    <name type="common">Southeast Asian liver fluke</name>
    <dbReference type="NCBI Taxonomy" id="6198"/>
    <lineage>
        <taxon>Eukaryota</taxon>
        <taxon>Metazoa</taxon>
        <taxon>Spiralia</taxon>
        <taxon>Lophotrochozoa</taxon>
        <taxon>Platyhelminthes</taxon>
        <taxon>Trematoda</taxon>
        <taxon>Digenea</taxon>
        <taxon>Opisthorchiida</taxon>
        <taxon>Opisthorchiata</taxon>
        <taxon>Opisthorchiidae</taxon>
        <taxon>Opisthorchis</taxon>
    </lineage>
</organism>
<dbReference type="CTD" id="20316468"/>
<dbReference type="Proteomes" id="UP000054324">
    <property type="component" value="Unassembled WGS sequence"/>
</dbReference>